<accession>A0A9J6CEC5</accession>
<comment type="caution">
    <text evidence="3">The sequence shown here is derived from an EMBL/GenBank/DDBJ whole genome shotgun (WGS) entry which is preliminary data.</text>
</comment>
<dbReference type="Proteomes" id="UP001107558">
    <property type="component" value="Chromosome 1"/>
</dbReference>
<evidence type="ECO:0000313" key="4">
    <source>
        <dbReference type="Proteomes" id="UP001107558"/>
    </source>
</evidence>
<keyword evidence="4" id="KW-1185">Reference proteome</keyword>
<protein>
    <submittedName>
        <fullName evidence="3">Uncharacterized protein</fullName>
    </submittedName>
</protein>
<evidence type="ECO:0000256" key="1">
    <source>
        <dbReference type="SAM" id="Coils"/>
    </source>
</evidence>
<dbReference type="AlphaFoldDB" id="A0A9J6CEC5"/>
<evidence type="ECO:0000313" key="3">
    <source>
        <dbReference type="EMBL" id="KAG5680450.1"/>
    </source>
</evidence>
<dbReference type="EMBL" id="JADBJN010000001">
    <property type="protein sequence ID" value="KAG5680450.1"/>
    <property type="molecule type" value="Genomic_DNA"/>
</dbReference>
<proteinExistence type="predicted"/>
<name>A0A9J6CEC5_POLVA</name>
<feature type="coiled-coil region" evidence="1">
    <location>
        <begin position="138"/>
        <end position="165"/>
    </location>
</feature>
<sequence length="297" mass="34890">MEFSEFMESITVTDEVLEDITFLQNHLRLCIEFHQDISEELYIPVEKEVQNDNEDVKMKPAKCFNLMREFLNDLESEMEDISLKQKFLVSIVTESVNKYCQEFQARNSSMIDRDVACGFINRALENQRMLNKPLNSKNVQLRMSEDEIRQKYQEVREEIRKSKFEIKEKMLKRAILNPLLTKQGINMTCSNQDQNEKKSNKRKLDYSLSEKSNPLLPPEASPISDPTQEQFLKMFGLIKVVDIVKEAPINQRPKRARRGCNKNHKKDFHYGDFHLVEATIAYNQSRSRSVLQNSNKL</sequence>
<feature type="region of interest" description="Disordered" evidence="2">
    <location>
        <begin position="187"/>
        <end position="221"/>
    </location>
</feature>
<feature type="compositionally biased region" description="Basic and acidic residues" evidence="2">
    <location>
        <begin position="194"/>
        <end position="205"/>
    </location>
</feature>
<keyword evidence="1" id="KW-0175">Coiled coil</keyword>
<organism evidence="3 4">
    <name type="scientific">Polypedilum vanderplanki</name>
    <name type="common">Sleeping chironomid midge</name>
    <dbReference type="NCBI Taxonomy" id="319348"/>
    <lineage>
        <taxon>Eukaryota</taxon>
        <taxon>Metazoa</taxon>
        <taxon>Ecdysozoa</taxon>
        <taxon>Arthropoda</taxon>
        <taxon>Hexapoda</taxon>
        <taxon>Insecta</taxon>
        <taxon>Pterygota</taxon>
        <taxon>Neoptera</taxon>
        <taxon>Endopterygota</taxon>
        <taxon>Diptera</taxon>
        <taxon>Nematocera</taxon>
        <taxon>Chironomoidea</taxon>
        <taxon>Chironomidae</taxon>
        <taxon>Chironominae</taxon>
        <taxon>Polypedilum</taxon>
        <taxon>Polypedilum</taxon>
    </lineage>
</organism>
<evidence type="ECO:0000256" key="2">
    <source>
        <dbReference type="SAM" id="MobiDB-lite"/>
    </source>
</evidence>
<reference evidence="3" key="1">
    <citation type="submission" date="2021-03" db="EMBL/GenBank/DDBJ databases">
        <title>Chromosome level genome of the anhydrobiotic midge Polypedilum vanderplanki.</title>
        <authorList>
            <person name="Yoshida Y."/>
            <person name="Kikawada T."/>
            <person name="Gusev O."/>
        </authorList>
    </citation>
    <scope>NUCLEOTIDE SEQUENCE</scope>
    <source>
        <strain evidence="3">NIAS01</strain>
        <tissue evidence="3">Whole body or cell culture</tissue>
    </source>
</reference>
<dbReference type="OrthoDB" id="7740893at2759"/>
<gene>
    <name evidence="3" type="ORF">PVAND_009958</name>
</gene>